<keyword evidence="1" id="KW-1133">Transmembrane helix</keyword>
<sequence length="103" mass="11983">MCWGRVFLSKTGIWATLRAAYLFDLFSLLFFVLAMNNGLYVPPARFVSTLGLLFLSLLLFFLFFFYYGISPHLILFLSACCFTCVEFVCQNEHYSTILYHFSL</sequence>
<feature type="transmembrane region" description="Helical" evidence="1">
    <location>
        <begin position="12"/>
        <end position="34"/>
    </location>
</feature>
<protein>
    <submittedName>
        <fullName evidence="2">Uncharacterized protein</fullName>
    </submittedName>
</protein>
<keyword evidence="3" id="KW-1185">Reference proteome</keyword>
<dbReference type="Proteomes" id="UP000184304">
    <property type="component" value="Unassembled WGS sequence"/>
</dbReference>
<dbReference type="AlphaFoldDB" id="A0A1L9N1B3"/>
<dbReference type="EMBL" id="KV878204">
    <property type="protein sequence ID" value="OJI83076.1"/>
    <property type="molecule type" value="Genomic_DNA"/>
</dbReference>
<evidence type="ECO:0000313" key="3">
    <source>
        <dbReference type="Proteomes" id="UP000184304"/>
    </source>
</evidence>
<evidence type="ECO:0000313" key="2">
    <source>
        <dbReference type="EMBL" id="OJI83076.1"/>
    </source>
</evidence>
<feature type="transmembrane region" description="Helical" evidence="1">
    <location>
        <begin position="46"/>
        <end position="67"/>
    </location>
</feature>
<dbReference type="VEuPathDB" id="FungiDB:ASPTUDRAFT_701685"/>
<proteinExistence type="predicted"/>
<organism evidence="2 3">
    <name type="scientific">Aspergillus tubingensis (strain CBS 134.48)</name>
    <dbReference type="NCBI Taxonomy" id="767770"/>
    <lineage>
        <taxon>Eukaryota</taxon>
        <taxon>Fungi</taxon>
        <taxon>Dikarya</taxon>
        <taxon>Ascomycota</taxon>
        <taxon>Pezizomycotina</taxon>
        <taxon>Eurotiomycetes</taxon>
        <taxon>Eurotiomycetidae</taxon>
        <taxon>Eurotiales</taxon>
        <taxon>Aspergillaceae</taxon>
        <taxon>Aspergillus</taxon>
        <taxon>Aspergillus subgen. Circumdati</taxon>
    </lineage>
</organism>
<keyword evidence="1" id="KW-0472">Membrane</keyword>
<accession>A0A1L9N1B3</accession>
<name>A0A1L9N1B3_ASPTC</name>
<gene>
    <name evidence="2" type="ORF">ASPTUDRAFT_701685</name>
</gene>
<keyword evidence="1" id="KW-0812">Transmembrane</keyword>
<evidence type="ECO:0000256" key="1">
    <source>
        <dbReference type="SAM" id="Phobius"/>
    </source>
</evidence>
<reference evidence="3" key="1">
    <citation type="journal article" date="2017" name="Genome Biol.">
        <title>Comparative genomics reveals high biological diversity and specific adaptations in the industrially and medically important fungal genus Aspergillus.</title>
        <authorList>
            <person name="de Vries R.P."/>
            <person name="Riley R."/>
            <person name="Wiebenga A."/>
            <person name="Aguilar-Osorio G."/>
            <person name="Amillis S."/>
            <person name="Uchima C.A."/>
            <person name="Anderluh G."/>
            <person name="Asadollahi M."/>
            <person name="Askin M."/>
            <person name="Barry K."/>
            <person name="Battaglia E."/>
            <person name="Bayram O."/>
            <person name="Benocci T."/>
            <person name="Braus-Stromeyer S.A."/>
            <person name="Caldana C."/>
            <person name="Canovas D."/>
            <person name="Cerqueira G.C."/>
            <person name="Chen F."/>
            <person name="Chen W."/>
            <person name="Choi C."/>
            <person name="Clum A."/>
            <person name="Dos Santos R.A."/>
            <person name="Damasio A.R."/>
            <person name="Diallinas G."/>
            <person name="Emri T."/>
            <person name="Fekete E."/>
            <person name="Flipphi M."/>
            <person name="Freyberg S."/>
            <person name="Gallo A."/>
            <person name="Gournas C."/>
            <person name="Habgood R."/>
            <person name="Hainaut M."/>
            <person name="Harispe M.L."/>
            <person name="Henrissat B."/>
            <person name="Hilden K.S."/>
            <person name="Hope R."/>
            <person name="Hossain A."/>
            <person name="Karabika E."/>
            <person name="Karaffa L."/>
            <person name="Karanyi Z."/>
            <person name="Krasevec N."/>
            <person name="Kuo A."/>
            <person name="Kusch H."/>
            <person name="LaButti K."/>
            <person name="Lagendijk E.L."/>
            <person name="Lapidus A."/>
            <person name="Levasseur A."/>
            <person name="Lindquist E."/>
            <person name="Lipzen A."/>
            <person name="Logrieco A.F."/>
            <person name="MacCabe A."/>
            <person name="Maekelae M.R."/>
            <person name="Malavazi I."/>
            <person name="Melin P."/>
            <person name="Meyer V."/>
            <person name="Mielnichuk N."/>
            <person name="Miskei M."/>
            <person name="Molnar A.P."/>
            <person name="Mule G."/>
            <person name="Ngan C.Y."/>
            <person name="Orejas M."/>
            <person name="Orosz E."/>
            <person name="Ouedraogo J.P."/>
            <person name="Overkamp K.M."/>
            <person name="Park H.-S."/>
            <person name="Perrone G."/>
            <person name="Piumi F."/>
            <person name="Punt P.J."/>
            <person name="Ram A.F."/>
            <person name="Ramon A."/>
            <person name="Rauscher S."/>
            <person name="Record E."/>
            <person name="Riano-Pachon D.M."/>
            <person name="Robert V."/>
            <person name="Roehrig J."/>
            <person name="Ruller R."/>
            <person name="Salamov A."/>
            <person name="Salih N.S."/>
            <person name="Samson R.A."/>
            <person name="Sandor E."/>
            <person name="Sanguinetti M."/>
            <person name="Schuetze T."/>
            <person name="Sepcic K."/>
            <person name="Shelest E."/>
            <person name="Sherlock G."/>
            <person name="Sophianopoulou V."/>
            <person name="Squina F.M."/>
            <person name="Sun H."/>
            <person name="Susca A."/>
            <person name="Todd R.B."/>
            <person name="Tsang A."/>
            <person name="Unkles S.E."/>
            <person name="van de Wiele N."/>
            <person name="van Rossen-Uffink D."/>
            <person name="Oliveira J.V."/>
            <person name="Vesth T.C."/>
            <person name="Visser J."/>
            <person name="Yu J.-H."/>
            <person name="Zhou M."/>
            <person name="Andersen M.R."/>
            <person name="Archer D.B."/>
            <person name="Baker S.E."/>
            <person name="Benoit I."/>
            <person name="Brakhage A.A."/>
            <person name="Braus G.H."/>
            <person name="Fischer R."/>
            <person name="Frisvad J.C."/>
            <person name="Goldman G.H."/>
            <person name="Houbraken J."/>
            <person name="Oakley B."/>
            <person name="Pocsi I."/>
            <person name="Scazzocchio C."/>
            <person name="Seiboth B."/>
            <person name="vanKuyk P.A."/>
            <person name="Wortman J."/>
            <person name="Dyer P.S."/>
            <person name="Grigoriev I.V."/>
        </authorList>
    </citation>
    <scope>NUCLEOTIDE SEQUENCE [LARGE SCALE GENOMIC DNA]</scope>
    <source>
        <strain evidence="3">CBS 134.48</strain>
    </source>
</reference>